<keyword evidence="6 14" id="KW-0735">Signal-anchor</keyword>
<comment type="catalytic activity">
    <reaction evidence="10 14">
        <text>3-O-(beta-D-galactosyl-(1-&gt;3)-beta-D-galactosyl-(1-&gt;4)-beta-D-xylosyl)-L-seryl-[protein] + UDP-alpha-D-glucuronate = 3-O-(beta-D-GlcA-(1-&gt;3)-beta-D-Gal-(1-&gt;3)-beta-D-Gal-(1-&gt;4)-beta-D-Xyl)-L-seryl-[protein] + UDP + H(+)</text>
        <dbReference type="Rhea" id="RHEA:24168"/>
        <dbReference type="Rhea" id="RHEA-COMP:12571"/>
        <dbReference type="Rhea" id="RHEA-COMP:12573"/>
        <dbReference type="ChEBI" id="CHEBI:15378"/>
        <dbReference type="ChEBI" id="CHEBI:58052"/>
        <dbReference type="ChEBI" id="CHEBI:58223"/>
        <dbReference type="ChEBI" id="CHEBI:132090"/>
        <dbReference type="ChEBI" id="CHEBI:132093"/>
        <dbReference type="EC" id="2.4.1.135"/>
    </reaction>
</comment>
<evidence type="ECO:0000256" key="13">
    <source>
        <dbReference type="PIRSR" id="PIRSR605027-4"/>
    </source>
</evidence>
<dbReference type="Proteomes" id="UP000274131">
    <property type="component" value="Unassembled WGS sequence"/>
</dbReference>
<protein>
    <recommendedName>
        <fullName evidence="3 14">Galactosylgalactosylxylosylprotein 3-beta-glucuronosyltransferase</fullName>
        <ecNumber evidence="3 14">2.4.1.135</ecNumber>
    </recommendedName>
</protein>
<dbReference type="STRING" id="51028.A0A0N4UWV0"/>
<keyword evidence="9" id="KW-0325">Glycoprotein</keyword>
<dbReference type="CDD" id="cd00218">
    <property type="entry name" value="GlcAT-I"/>
    <property type="match status" value="1"/>
</dbReference>
<dbReference type="EC" id="2.4.1.135" evidence="3 14"/>
<keyword evidence="4 14" id="KW-0808">Transferase</keyword>
<dbReference type="EMBL" id="UXUI01007252">
    <property type="protein sequence ID" value="VDD86548.1"/>
    <property type="molecule type" value="Genomic_DNA"/>
</dbReference>
<dbReference type="GO" id="GO:0000139">
    <property type="term" value="C:Golgi membrane"/>
    <property type="evidence" value="ECO:0007669"/>
    <property type="project" value="UniProtKB-SubCell"/>
</dbReference>
<organism evidence="17">
    <name type="scientific">Enterobius vermicularis</name>
    <name type="common">Human pinworm</name>
    <dbReference type="NCBI Taxonomy" id="51028"/>
    <lineage>
        <taxon>Eukaryota</taxon>
        <taxon>Metazoa</taxon>
        <taxon>Ecdysozoa</taxon>
        <taxon>Nematoda</taxon>
        <taxon>Chromadorea</taxon>
        <taxon>Rhabditida</taxon>
        <taxon>Spirurina</taxon>
        <taxon>Oxyuridomorpha</taxon>
        <taxon>Oxyuroidea</taxon>
        <taxon>Oxyuridae</taxon>
        <taxon>Enterobius</taxon>
    </lineage>
</organism>
<evidence type="ECO:0000256" key="7">
    <source>
        <dbReference type="ARBA" id="ARBA00022989"/>
    </source>
</evidence>
<evidence type="ECO:0000256" key="10">
    <source>
        <dbReference type="ARBA" id="ARBA00047979"/>
    </source>
</evidence>
<evidence type="ECO:0000256" key="9">
    <source>
        <dbReference type="ARBA" id="ARBA00023180"/>
    </source>
</evidence>
<dbReference type="GO" id="GO:0005975">
    <property type="term" value="P:carbohydrate metabolic process"/>
    <property type="evidence" value="ECO:0007669"/>
    <property type="project" value="TreeGrafter"/>
</dbReference>
<dbReference type="GO" id="GO:0046872">
    <property type="term" value="F:metal ion binding"/>
    <property type="evidence" value="ECO:0007669"/>
    <property type="project" value="UniProtKB-KW"/>
</dbReference>
<reference evidence="17" key="1">
    <citation type="submission" date="2017-02" db="UniProtKB">
        <authorList>
            <consortium name="WormBaseParasite"/>
        </authorList>
    </citation>
    <scope>IDENTIFICATION</scope>
</reference>
<feature type="active site" description="Proton donor/acceptor" evidence="11">
    <location>
        <position position="226"/>
    </location>
</feature>
<proteinExistence type="inferred from homology"/>
<keyword evidence="8 14" id="KW-0472">Membrane</keyword>
<accession>A0A0N4UWV0</accession>
<feature type="site" description="Interaction with galactose moiety of substrate glycoprotein" evidence="13">
    <location>
        <position position="173"/>
    </location>
</feature>
<dbReference type="GO" id="GO:0050650">
    <property type="term" value="P:chondroitin sulfate proteoglycan biosynthetic process"/>
    <property type="evidence" value="ECO:0007669"/>
    <property type="project" value="TreeGrafter"/>
</dbReference>
<comment type="similarity">
    <text evidence="2 14">Belongs to the glycosyltransferase 43 family.</text>
</comment>
<dbReference type="SUPFAM" id="SSF53448">
    <property type="entry name" value="Nucleotide-diphospho-sugar transferases"/>
    <property type="match status" value="1"/>
</dbReference>
<dbReference type="UniPathway" id="UPA00378"/>
<dbReference type="InterPro" id="IPR029044">
    <property type="entry name" value="Nucleotide-diphossugar_trans"/>
</dbReference>
<evidence type="ECO:0000256" key="3">
    <source>
        <dbReference type="ARBA" id="ARBA00012641"/>
    </source>
</evidence>
<keyword evidence="7 14" id="KW-1133">Transmembrane helix</keyword>
<evidence type="ECO:0000256" key="14">
    <source>
        <dbReference type="RuleBase" id="RU363127"/>
    </source>
</evidence>
<keyword evidence="12 14" id="KW-0464">Manganese</keyword>
<dbReference type="AlphaFoldDB" id="A0A0N4UWV0"/>
<dbReference type="PANTHER" id="PTHR10896">
    <property type="entry name" value="GALACTOSYLGALACTOSYLXYLOSYLPROTEIN 3-BETA-GLUCURONOSYLTRANSFERASE BETA-1,3-GLUCURONYLTRANSFERASE"/>
    <property type="match status" value="1"/>
</dbReference>
<name>A0A0N4UWV0_ENTVE</name>
<dbReference type="GO" id="GO:0015018">
    <property type="term" value="F:galactosylgalactosylxylosylprotein 3-beta-glucuronosyltransferase activity"/>
    <property type="evidence" value="ECO:0007669"/>
    <property type="project" value="UniProtKB-UniRule"/>
</dbReference>
<evidence type="ECO:0000313" key="16">
    <source>
        <dbReference type="Proteomes" id="UP000274131"/>
    </source>
</evidence>
<dbReference type="Gene3D" id="3.90.550.10">
    <property type="entry name" value="Spore Coat Polysaccharide Biosynthesis Protein SpsA, Chain A"/>
    <property type="match status" value="1"/>
</dbReference>
<comment type="subcellular location">
    <subcellularLocation>
        <location evidence="14">Golgi apparatus membrane</location>
        <topology evidence="14">Single-pass type II membrane protein</topology>
    </subcellularLocation>
    <subcellularLocation>
        <location evidence="1">Membrane</location>
        <topology evidence="1">Single-pass type II membrane protein</topology>
    </subcellularLocation>
</comment>
<evidence type="ECO:0000256" key="8">
    <source>
        <dbReference type="ARBA" id="ARBA00023136"/>
    </source>
</evidence>
<reference evidence="15 16" key="2">
    <citation type="submission" date="2018-10" db="EMBL/GenBank/DDBJ databases">
        <authorList>
            <consortium name="Pathogen Informatics"/>
        </authorList>
    </citation>
    <scope>NUCLEOTIDE SEQUENCE [LARGE SCALE GENOMIC DNA]</scope>
</reference>
<evidence type="ECO:0000256" key="1">
    <source>
        <dbReference type="ARBA" id="ARBA00004606"/>
    </source>
</evidence>
<evidence type="ECO:0000256" key="4">
    <source>
        <dbReference type="ARBA" id="ARBA00022679"/>
    </source>
</evidence>
<evidence type="ECO:0000313" key="15">
    <source>
        <dbReference type="EMBL" id="VDD86548.1"/>
    </source>
</evidence>
<keyword evidence="5 14" id="KW-0812">Transmembrane</keyword>
<dbReference type="FunFam" id="3.90.550.10:FF:000147">
    <property type="entry name" value="Galactosylgalactosylxylosylprotein 3-beta-glucuronosyltransferase"/>
    <property type="match status" value="1"/>
</dbReference>
<keyword evidence="14" id="KW-0333">Golgi apparatus</keyword>
<evidence type="ECO:0000313" key="17">
    <source>
        <dbReference type="WBParaSite" id="EVEC_0000198301-mRNA-1"/>
    </source>
</evidence>
<sequence>MRSNVTACTLKRYLPYLLLLIGAFATYEFLRNVTMTEEPIIIVLTPTYRRPERLADMTRFAQTLSHIKRLHWIVIEDANHTVDAVERILQRSGLPYVYFHATTEPGFPKRGWTHRNKGLAYIRTKYRNYKHPGVVYFADDDNTYDIRLFNNYIRNVKSIGIWAVGLAGTALVEAPHVVNGTIVSWDVVYGPTRPFAVDMAGFAVNLDLILQTNASFHRGCIKTVPESCFLQQFGIPKDKAEPFGYDDDPKEILVWHTKTRNIGIRGGRHGYVIE</sequence>
<comment type="pathway">
    <text evidence="14">Protein modification; protein glycosylation.</text>
</comment>
<gene>
    <name evidence="15" type="ORF">EVEC_LOCUS1691</name>
</gene>
<dbReference type="PANTHER" id="PTHR10896:SF30">
    <property type="entry name" value="GALACTOSYLGALACTOSYLXYLOSYLPROTEIN 3-BETA-GLUCURONOSYLTRANSFERASE"/>
    <property type="match status" value="1"/>
</dbReference>
<comment type="cofactor">
    <cofactor evidence="12 14">
        <name>Mn(2+)</name>
        <dbReference type="ChEBI" id="CHEBI:29035"/>
    </cofactor>
</comment>
<evidence type="ECO:0000256" key="11">
    <source>
        <dbReference type="PIRSR" id="PIRSR605027-1"/>
    </source>
</evidence>
<dbReference type="WBParaSite" id="EVEC_0000198301-mRNA-1">
    <property type="protein sequence ID" value="EVEC_0000198301-mRNA-1"/>
    <property type="gene ID" value="EVEC_0000198301"/>
</dbReference>
<feature type="transmembrane region" description="Helical" evidence="14">
    <location>
        <begin position="12"/>
        <end position="30"/>
    </location>
</feature>
<dbReference type="OrthoDB" id="675023at2759"/>
<dbReference type="Pfam" id="PF03360">
    <property type="entry name" value="Glyco_transf_43"/>
    <property type="match status" value="1"/>
</dbReference>
<evidence type="ECO:0000256" key="12">
    <source>
        <dbReference type="PIRSR" id="PIRSR605027-3"/>
    </source>
</evidence>
<evidence type="ECO:0000256" key="2">
    <source>
        <dbReference type="ARBA" id="ARBA00007706"/>
    </source>
</evidence>
<dbReference type="InterPro" id="IPR005027">
    <property type="entry name" value="Glyco_trans_43"/>
</dbReference>
<evidence type="ECO:0000256" key="6">
    <source>
        <dbReference type="ARBA" id="ARBA00022968"/>
    </source>
</evidence>
<feature type="binding site" evidence="12">
    <location>
        <position position="141"/>
    </location>
    <ligand>
        <name>Mn(2+)</name>
        <dbReference type="ChEBI" id="CHEBI:29035"/>
    </ligand>
</feature>
<keyword evidence="12 14" id="KW-0479">Metal-binding</keyword>
<keyword evidence="16" id="KW-1185">Reference proteome</keyword>
<evidence type="ECO:0000256" key="5">
    <source>
        <dbReference type="ARBA" id="ARBA00022692"/>
    </source>
</evidence>